<evidence type="ECO:0000256" key="1">
    <source>
        <dbReference type="ARBA" id="ARBA00022737"/>
    </source>
</evidence>
<feature type="repeat" description="PPR" evidence="3">
    <location>
        <begin position="493"/>
        <end position="527"/>
    </location>
</feature>
<organism evidence="5 6">
    <name type="scientific">Dorcoceras hygrometricum</name>
    <dbReference type="NCBI Taxonomy" id="472368"/>
    <lineage>
        <taxon>Eukaryota</taxon>
        <taxon>Viridiplantae</taxon>
        <taxon>Streptophyta</taxon>
        <taxon>Embryophyta</taxon>
        <taxon>Tracheophyta</taxon>
        <taxon>Spermatophyta</taxon>
        <taxon>Magnoliopsida</taxon>
        <taxon>eudicotyledons</taxon>
        <taxon>Gunneridae</taxon>
        <taxon>Pentapetalae</taxon>
        <taxon>asterids</taxon>
        <taxon>lamiids</taxon>
        <taxon>Lamiales</taxon>
        <taxon>Gesneriaceae</taxon>
        <taxon>Didymocarpoideae</taxon>
        <taxon>Trichosporeae</taxon>
        <taxon>Loxocarpinae</taxon>
        <taxon>Dorcoceras</taxon>
    </lineage>
</organism>
<dbReference type="Pfam" id="PF20431">
    <property type="entry name" value="E_motif"/>
    <property type="match status" value="1"/>
</dbReference>
<protein>
    <submittedName>
        <fullName evidence="5">Pentatricopeptide repeat-containing protein</fullName>
    </submittedName>
</protein>
<feature type="repeat" description="PPR" evidence="3">
    <location>
        <begin position="624"/>
        <end position="658"/>
    </location>
</feature>
<dbReference type="Pfam" id="PF13041">
    <property type="entry name" value="PPR_2"/>
    <property type="match status" value="3"/>
</dbReference>
<feature type="repeat" description="PPR" evidence="3">
    <location>
        <begin position="181"/>
        <end position="215"/>
    </location>
</feature>
<proteinExistence type="inferred from homology"/>
<dbReference type="NCBIfam" id="TIGR00756">
    <property type="entry name" value="PPR"/>
    <property type="match status" value="6"/>
</dbReference>
<feature type="repeat" description="PPR" evidence="3">
    <location>
        <begin position="286"/>
        <end position="320"/>
    </location>
</feature>
<accession>A0A2Z7A9X4</accession>
<dbReference type="GO" id="GO:0003729">
    <property type="term" value="F:mRNA binding"/>
    <property type="evidence" value="ECO:0007669"/>
    <property type="project" value="UniProtKB-ARBA"/>
</dbReference>
<gene>
    <name evidence="5" type="ORF">F511_08941</name>
</gene>
<dbReference type="FunFam" id="1.25.40.10:FF:000090">
    <property type="entry name" value="Pentatricopeptide repeat-containing protein, chloroplastic"/>
    <property type="match status" value="1"/>
</dbReference>
<dbReference type="InterPro" id="IPR002885">
    <property type="entry name" value="PPR_rpt"/>
</dbReference>
<evidence type="ECO:0000313" key="6">
    <source>
        <dbReference type="Proteomes" id="UP000250235"/>
    </source>
</evidence>
<evidence type="ECO:0000256" key="3">
    <source>
        <dbReference type="PROSITE-ProRule" id="PRU00708"/>
    </source>
</evidence>
<evidence type="ECO:0000256" key="2">
    <source>
        <dbReference type="ARBA" id="ARBA00061659"/>
    </source>
</evidence>
<dbReference type="Proteomes" id="UP000250235">
    <property type="component" value="Unassembled WGS sequence"/>
</dbReference>
<dbReference type="PANTHER" id="PTHR47926:SF481">
    <property type="entry name" value="TETRATRICOPEPTIDE-LIKE HELICAL DOMAIN SUPERFAMILY"/>
    <property type="match status" value="1"/>
</dbReference>
<dbReference type="InterPro" id="IPR046848">
    <property type="entry name" value="E_motif"/>
</dbReference>
<dbReference type="FunFam" id="1.25.40.10:FF:000073">
    <property type="entry name" value="Pentatricopeptide repeat-containing protein chloroplastic"/>
    <property type="match status" value="1"/>
</dbReference>
<feature type="region of interest" description="Disordered" evidence="4">
    <location>
        <begin position="851"/>
        <end position="878"/>
    </location>
</feature>
<dbReference type="Pfam" id="PF01535">
    <property type="entry name" value="PPR"/>
    <property type="match status" value="7"/>
</dbReference>
<dbReference type="GO" id="GO:0009451">
    <property type="term" value="P:RNA modification"/>
    <property type="evidence" value="ECO:0007669"/>
    <property type="project" value="InterPro"/>
</dbReference>
<evidence type="ECO:0000256" key="4">
    <source>
        <dbReference type="SAM" id="MobiDB-lite"/>
    </source>
</evidence>
<dbReference type="InterPro" id="IPR011990">
    <property type="entry name" value="TPR-like_helical_dom_sf"/>
</dbReference>
<sequence>MQRVCQTSSQSGYPIFAHVLKSCAAALHFNFGRVLHSVVIKQGRSSCLLILKSLLNMYAKCELLDDCRKLFDEIDGRDTVTWNIILSGFAGTRNHDVKVMGLFSLLRCSQDPKPSPVTLAIVLPVFTRLGCLGSGKSIHAYAVKSGMESQTLVGNALVSTYAKCGVVLDASAVFYGIADKDVVSYNAIIAGFAENKLVDKAFELFVKMIEELVIPNYATIANMLPVCAALESTFGVKKGKEIHSYVLRRTELEEETTVTNALLSFYLRNGKMSEAQSIFRKMKSRDLVSWNSMIAGYAANGEWIKALKIFHEFVRLGCILDSVTLISILPACTELCCIQVGKEIHAYAIRHLSFCEDTSVGNALIRFYAKCGYIENAIQTFLLIPQKDLISWNTLLDAFGENLLESRFAEFLYWMHGDEVKPDAVTVLIIVKFYAILSKISNIKQAHGYSLRSGVLLAQVEPTLGNTMIDAYAKCGNMEYASKLFENFSDKRNVVTCNSMISGYLANGSYDDANMLFRKMSQRDLTSWNLLVRGYAVNECPSEALNLFHELHCHHIKPDSMTMVSILLVCGQMASIHLLRQCHGHVVRACSDDVHLKAALLDVYSKCGSLNSAHKLYMSTSQKDLVIFTAMIGAYAMHGMGDKAIEVFGHMLRCNVKPDHVVMTAVLSACCHAGLINEGLIIFNSIDKLHHMTPGMEQYACMVDLLARGGRIEEAFSFLNQMPVAANADMWGTLLHSCKTHHNVDMGHVVADHILKDETTDIGNFVILSNLFAEDAKWEGVVEMRKLMKMRYLKKPAGCSWIEVGRFNLLEIDTSSRTGGHVSPEKPTNTYPEKPIIKQVYITRNFKTDGTILTGPSGDREELNPREVEVRNKGSGNG</sequence>
<dbReference type="InterPro" id="IPR046960">
    <property type="entry name" value="PPR_At4g14850-like_plant"/>
</dbReference>
<feature type="repeat" description="PPR" evidence="3">
    <location>
        <begin position="255"/>
        <end position="285"/>
    </location>
</feature>
<comment type="similarity">
    <text evidence="2">Belongs to the PPR family. PCMP-E subfamily.</text>
</comment>
<dbReference type="OrthoDB" id="1904892at2759"/>
<keyword evidence="1" id="KW-0677">Repeat</keyword>
<dbReference type="AlphaFoldDB" id="A0A2Z7A9X4"/>
<dbReference type="FunFam" id="1.25.40.10:FF:000412">
    <property type="entry name" value="Putative pentatricopeptide repeat-containing protein"/>
    <property type="match status" value="1"/>
</dbReference>
<reference evidence="5 6" key="1">
    <citation type="journal article" date="2015" name="Proc. Natl. Acad. Sci. U.S.A.">
        <title>The resurrection genome of Boea hygrometrica: A blueprint for survival of dehydration.</title>
        <authorList>
            <person name="Xiao L."/>
            <person name="Yang G."/>
            <person name="Zhang L."/>
            <person name="Yang X."/>
            <person name="Zhao S."/>
            <person name="Ji Z."/>
            <person name="Zhou Q."/>
            <person name="Hu M."/>
            <person name="Wang Y."/>
            <person name="Chen M."/>
            <person name="Xu Y."/>
            <person name="Jin H."/>
            <person name="Xiao X."/>
            <person name="Hu G."/>
            <person name="Bao F."/>
            <person name="Hu Y."/>
            <person name="Wan P."/>
            <person name="Li L."/>
            <person name="Deng X."/>
            <person name="Kuang T."/>
            <person name="Xiang C."/>
            <person name="Zhu J.K."/>
            <person name="Oliver M.J."/>
            <person name="He Y."/>
        </authorList>
    </citation>
    <scope>NUCLEOTIDE SEQUENCE [LARGE SCALE GENOMIC DNA]</scope>
    <source>
        <strain evidence="6">cv. XS01</strain>
    </source>
</reference>
<name>A0A2Z7A9X4_9LAMI</name>
<dbReference type="PANTHER" id="PTHR47926">
    <property type="entry name" value="PENTATRICOPEPTIDE REPEAT-CONTAINING PROTEIN"/>
    <property type="match status" value="1"/>
</dbReference>
<dbReference type="EMBL" id="KV019635">
    <property type="protein sequence ID" value="KZV15745.1"/>
    <property type="molecule type" value="Genomic_DNA"/>
</dbReference>
<feature type="compositionally biased region" description="Basic and acidic residues" evidence="4">
    <location>
        <begin position="858"/>
        <end position="872"/>
    </location>
</feature>
<dbReference type="FunFam" id="1.25.40.10:FF:000361">
    <property type="entry name" value="Pentatricopeptide repeat-containing protein chloroplastic"/>
    <property type="match status" value="1"/>
</dbReference>
<evidence type="ECO:0000313" key="5">
    <source>
        <dbReference type="EMBL" id="KZV15745.1"/>
    </source>
</evidence>
<dbReference type="PROSITE" id="PS51375">
    <property type="entry name" value="PPR"/>
    <property type="match status" value="5"/>
</dbReference>
<keyword evidence="6" id="KW-1185">Reference proteome</keyword>
<dbReference type="Gene3D" id="1.25.40.10">
    <property type="entry name" value="Tetratricopeptide repeat domain"/>
    <property type="match status" value="6"/>
</dbReference>